<dbReference type="EMBL" id="JAVDQF010000001">
    <property type="protein sequence ID" value="MDR6268916.1"/>
    <property type="molecule type" value="Genomic_DNA"/>
</dbReference>
<evidence type="ECO:0008006" key="3">
    <source>
        <dbReference type="Google" id="ProtNLM"/>
    </source>
</evidence>
<reference evidence="1 2" key="1">
    <citation type="submission" date="2023-07" db="EMBL/GenBank/DDBJ databases">
        <title>Sequencing the genomes of 1000 actinobacteria strains.</title>
        <authorList>
            <person name="Klenk H.-P."/>
        </authorList>
    </citation>
    <scope>NUCLEOTIDE SEQUENCE [LARGE SCALE GENOMIC DNA]</scope>
    <source>
        <strain evidence="1 2">DSM 14555</strain>
    </source>
</reference>
<organism evidence="1 2">
    <name type="scientific">Arthrobacter russicus</name>
    <dbReference type="NCBI Taxonomy" id="172040"/>
    <lineage>
        <taxon>Bacteria</taxon>
        <taxon>Bacillati</taxon>
        <taxon>Actinomycetota</taxon>
        <taxon>Actinomycetes</taxon>
        <taxon>Micrococcales</taxon>
        <taxon>Micrococcaceae</taxon>
        <taxon>Arthrobacter</taxon>
    </lineage>
</organism>
<comment type="caution">
    <text evidence="1">The sequence shown here is derived from an EMBL/GenBank/DDBJ whole genome shotgun (WGS) entry which is preliminary data.</text>
</comment>
<evidence type="ECO:0000313" key="1">
    <source>
        <dbReference type="EMBL" id="MDR6268916.1"/>
    </source>
</evidence>
<evidence type="ECO:0000313" key="2">
    <source>
        <dbReference type="Proteomes" id="UP001185069"/>
    </source>
</evidence>
<proteinExistence type="predicted"/>
<name>A0ABU1J915_9MICC</name>
<gene>
    <name evidence="1" type="ORF">JOE69_001154</name>
</gene>
<protein>
    <recommendedName>
        <fullName evidence="3">Head-tail adaptor protein</fullName>
    </recommendedName>
</protein>
<dbReference type="Proteomes" id="UP001185069">
    <property type="component" value="Unassembled WGS sequence"/>
</dbReference>
<accession>A0ABU1J915</accession>
<sequence>MTHSPATGTGVFLESKRRLVRDKSGQEVISETTLYLRPAQAGLYEPDSRVEARGVKSYVISRAVLDAPGLGLPDHAVITLK</sequence>
<dbReference type="RefSeq" id="WP_309796851.1">
    <property type="nucleotide sequence ID" value="NZ_BAAAHY010000013.1"/>
</dbReference>
<keyword evidence="2" id="KW-1185">Reference proteome</keyword>